<dbReference type="SUPFAM" id="SSF51905">
    <property type="entry name" value="FAD/NAD(P)-binding domain"/>
    <property type="match status" value="1"/>
</dbReference>
<dbReference type="InterPro" id="IPR023753">
    <property type="entry name" value="FAD/NAD-binding_dom"/>
</dbReference>
<keyword evidence="2" id="KW-0285">Flavoprotein</keyword>
<evidence type="ECO:0000256" key="2">
    <source>
        <dbReference type="ARBA" id="ARBA00022630"/>
    </source>
</evidence>
<dbReference type="AlphaFoldDB" id="W4Q5W5"/>
<evidence type="ECO:0000313" key="5">
    <source>
        <dbReference type="EMBL" id="GAE27382.1"/>
    </source>
</evidence>
<dbReference type="Pfam" id="PF07992">
    <property type="entry name" value="Pyr_redox_2"/>
    <property type="match status" value="1"/>
</dbReference>
<evidence type="ECO:0000313" key="6">
    <source>
        <dbReference type="Proteomes" id="UP000018890"/>
    </source>
</evidence>
<dbReference type="PANTHER" id="PTHR43429">
    <property type="entry name" value="PYRIDINE NUCLEOTIDE-DISULFIDE OXIDOREDUCTASE DOMAIN-CONTAINING"/>
    <property type="match status" value="1"/>
</dbReference>
<dbReference type="InterPro" id="IPR050260">
    <property type="entry name" value="FAD-bd_OxRdtase"/>
</dbReference>
<gene>
    <name evidence="5" type="ORF">JCM9140_3518</name>
</gene>
<name>W4Q5W5_9BACI</name>
<evidence type="ECO:0000256" key="3">
    <source>
        <dbReference type="ARBA" id="ARBA00022827"/>
    </source>
</evidence>
<dbReference type="GO" id="GO:0016491">
    <property type="term" value="F:oxidoreductase activity"/>
    <property type="evidence" value="ECO:0007669"/>
    <property type="project" value="InterPro"/>
</dbReference>
<accession>W4Q5W5</accession>
<keyword evidence="6" id="KW-1185">Reference proteome</keyword>
<evidence type="ECO:0000256" key="1">
    <source>
        <dbReference type="ARBA" id="ARBA00001974"/>
    </source>
</evidence>
<comment type="cofactor">
    <cofactor evidence="1">
        <name>FAD</name>
        <dbReference type="ChEBI" id="CHEBI:57692"/>
    </cofactor>
</comment>
<dbReference type="Gene3D" id="3.50.50.60">
    <property type="entry name" value="FAD/NAD(P)-binding domain"/>
    <property type="match status" value="2"/>
</dbReference>
<dbReference type="FunFam" id="3.50.50.60:FF:000033">
    <property type="entry name" value="Nitrite reductase [NAD(P)H], large subunit"/>
    <property type="match status" value="1"/>
</dbReference>
<proteinExistence type="predicted"/>
<sequence length="240" mass="26694">MKKQKLILIGNGMAGINCIEEILKNDPNRFEITVFGSEPHYNYNRIMLSTVLQGDTNVEDITLHDKTWYEENKIDLFTGETVLKVDTEEKVILTDQNKTMSYDKLIIATGSVPFVLPIPGADKEGVVSFRTIEDCQKIVNLSNHYKKAVVIGGGLLGLEAARGLLNLGMEVDVVHLAEHVMERQLDKTAATLLQSELENQGMNFLLEKVTDEIIGETRVEGLRFKDGSEIQADAVIMLSG</sequence>
<keyword evidence="3" id="KW-0274">FAD</keyword>
<reference evidence="5" key="1">
    <citation type="journal article" date="2014" name="Genome Announc.">
        <title>Draft Genome Sequences of Three Alkaliphilic Bacillus Strains, Bacillus wakoensis JCM 9140T, Bacillus akibai JCM 9157T, and Bacillus hemicellulosilyticus JCM 9152T.</title>
        <authorList>
            <person name="Yuki M."/>
            <person name="Oshima K."/>
            <person name="Suda W."/>
            <person name="Oshida Y."/>
            <person name="Kitamura K."/>
            <person name="Iida T."/>
            <person name="Hattori M."/>
            <person name="Ohkuma M."/>
        </authorList>
    </citation>
    <scope>NUCLEOTIDE SEQUENCE [LARGE SCALE GENOMIC DNA]</scope>
    <source>
        <strain evidence="5">JCM 9140</strain>
    </source>
</reference>
<feature type="domain" description="FAD/NAD(P)-binding" evidence="4">
    <location>
        <begin position="5"/>
        <end position="239"/>
    </location>
</feature>
<dbReference type="InterPro" id="IPR036188">
    <property type="entry name" value="FAD/NAD-bd_sf"/>
</dbReference>
<organism evidence="5 6">
    <name type="scientific">Halalkalibacter wakoensis JCM 9140</name>
    <dbReference type="NCBI Taxonomy" id="1236970"/>
    <lineage>
        <taxon>Bacteria</taxon>
        <taxon>Bacillati</taxon>
        <taxon>Bacillota</taxon>
        <taxon>Bacilli</taxon>
        <taxon>Bacillales</taxon>
        <taxon>Bacillaceae</taxon>
        <taxon>Halalkalibacter</taxon>
    </lineage>
</organism>
<dbReference type="EMBL" id="BAUT01000048">
    <property type="protein sequence ID" value="GAE27382.1"/>
    <property type="molecule type" value="Genomic_DNA"/>
</dbReference>
<protein>
    <submittedName>
        <fullName evidence="5">Nitrite reductase</fullName>
    </submittedName>
</protein>
<dbReference type="PRINTS" id="PR00368">
    <property type="entry name" value="FADPNR"/>
</dbReference>
<comment type="caution">
    <text evidence="5">The sequence shown here is derived from an EMBL/GenBank/DDBJ whole genome shotgun (WGS) entry which is preliminary data.</text>
</comment>
<dbReference type="PANTHER" id="PTHR43429:SF3">
    <property type="entry name" value="NITRITE REDUCTASE [NAD(P)H]"/>
    <property type="match status" value="1"/>
</dbReference>
<evidence type="ECO:0000259" key="4">
    <source>
        <dbReference type="Pfam" id="PF07992"/>
    </source>
</evidence>
<dbReference type="Proteomes" id="UP000018890">
    <property type="component" value="Unassembled WGS sequence"/>
</dbReference>
<dbReference type="PRINTS" id="PR00411">
    <property type="entry name" value="PNDRDTASEI"/>
</dbReference>
<dbReference type="STRING" id="1236970.JCM9140_3518"/>